<dbReference type="SUPFAM" id="SSF46689">
    <property type="entry name" value="Homeodomain-like"/>
    <property type="match status" value="1"/>
</dbReference>
<keyword evidence="1 2" id="KW-0238">DNA-binding</keyword>
<evidence type="ECO:0000313" key="4">
    <source>
        <dbReference type="EMBL" id="USS88403.1"/>
    </source>
</evidence>
<evidence type="ECO:0000313" key="5">
    <source>
        <dbReference type="Proteomes" id="UP001057025"/>
    </source>
</evidence>
<evidence type="ECO:0000256" key="1">
    <source>
        <dbReference type="ARBA" id="ARBA00023125"/>
    </source>
</evidence>
<organism evidence="4 5">
    <name type="scientific">Fructilactobacillus hinvesii</name>
    <dbReference type="NCBI Taxonomy" id="2940300"/>
    <lineage>
        <taxon>Bacteria</taxon>
        <taxon>Bacillati</taxon>
        <taxon>Bacillota</taxon>
        <taxon>Bacilli</taxon>
        <taxon>Lactobacillales</taxon>
        <taxon>Lactobacillaceae</taxon>
        <taxon>Fructilactobacillus</taxon>
    </lineage>
</organism>
<reference evidence="4" key="1">
    <citation type="submission" date="2022-05" db="EMBL/GenBank/DDBJ databases">
        <authorList>
            <person name="Oliphant S.A."/>
            <person name="Watson-Haigh N.S."/>
            <person name="Sumby K.M."/>
            <person name="Gardner J.M."/>
            <person name="Jiranek V."/>
        </authorList>
    </citation>
    <scope>NUCLEOTIDE SEQUENCE</scope>
    <source>
        <strain evidence="4">KI11_C11</strain>
    </source>
</reference>
<dbReference type="Gene3D" id="1.10.357.10">
    <property type="entry name" value="Tetracycline Repressor, domain 2"/>
    <property type="match status" value="1"/>
</dbReference>
<feature type="domain" description="HTH tetR-type" evidence="3">
    <location>
        <begin position="8"/>
        <end position="68"/>
    </location>
</feature>
<dbReference type="Proteomes" id="UP001057025">
    <property type="component" value="Chromosome"/>
</dbReference>
<evidence type="ECO:0000256" key="2">
    <source>
        <dbReference type="PROSITE-ProRule" id="PRU00335"/>
    </source>
</evidence>
<dbReference type="PROSITE" id="PS50977">
    <property type="entry name" value="HTH_TETR_2"/>
    <property type="match status" value="1"/>
</dbReference>
<dbReference type="InterPro" id="IPR050624">
    <property type="entry name" value="HTH-type_Tx_Regulator"/>
</dbReference>
<accession>A0ABY5BTE3</accession>
<name>A0ABY5BTE3_9LACO</name>
<dbReference type="RefSeq" id="WP_252797689.1">
    <property type="nucleotide sequence ID" value="NZ_CP097118.1"/>
</dbReference>
<dbReference type="InterPro" id="IPR009057">
    <property type="entry name" value="Homeodomain-like_sf"/>
</dbReference>
<dbReference type="PRINTS" id="PR00455">
    <property type="entry name" value="HTHTETR"/>
</dbReference>
<dbReference type="PANTHER" id="PTHR43479">
    <property type="entry name" value="ACREF/ENVCD OPERON REPRESSOR-RELATED"/>
    <property type="match status" value="1"/>
</dbReference>
<dbReference type="InterPro" id="IPR001647">
    <property type="entry name" value="HTH_TetR"/>
</dbReference>
<sequence>MATSHSKQTTHDLLLQAGLTSFLDHGYEQTTLREICRTAHRTTGAFYQHFASKAALLDELLDPLLHQLTTAYDQQLAAGLARLTSTNAAAFWQETVLNLDQIISTLYANEQLKRLLLFRTDGSRYDQLAELATQYFTTQIIHVISVMQERGIIKITFQFNYQELHFHVFAFYATVCDILKHDYPQPETLVLSHNLERFFTPSWLKWLGLPVQN</sequence>
<keyword evidence="5" id="KW-1185">Reference proteome</keyword>
<protein>
    <submittedName>
        <fullName evidence="4">TetR/AcrR family transcriptional regulator</fullName>
    </submittedName>
</protein>
<evidence type="ECO:0000259" key="3">
    <source>
        <dbReference type="PROSITE" id="PS50977"/>
    </source>
</evidence>
<dbReference type="Pfam" id="PF00440">
    <property type="entry name" value="TetR_N"/>
    <property type="match status" value="1"/>
</dbReference>
<gene>
    <name evidence="4" type="ORF">M3M39_02685</name>
</gene>
<dbReference type="PANTHER" id="PTHR43479:SF11">
    <property type="entry name" value="ACREF_ENVCD OPERON REPRESSOR-RELATED"/>
    <property type="match status" value="1"/>
</dbReference>
<dbReference type="EMBL" id="CP097118">
    <property type="protein sequence ID" value="USS88403.1"/>
    <property type="molecule type" value="Genomic_DNA"/>
</dbReference>
<proteinExistence type="predicted"/>
<feature type="DNA-binding region" description="H-T-H motif" evidence="2">
    <location>
        <begin position="31"/>
        <end position="50"/>
    </location>
</feature>